<reference evidence="3" key="3">
    <citation type="submission" date="2016-02" db="EMBL/GenBank/DDBJ databases">
        <title>Draft genome of pathogenic Streptomyces sp. in Japan.</title>
        <authorList>
            <person name="Tomihama T."/>
            <person name="Ikenaga M."/>
            <person name="Sakai M."/>
            <person name="Okubo T."/>
            <person name="Ikeda S."/>
        </authorList>
    </citation>
    <scope>NUCLEOTIDE SEQUENCE [LARGE SCALE GENOMIC DNA]</scope>
    <source>
        <strain evidence="3">S58</strain>
    </source>
</reference>
<reference evidence="3" key="1">
    <citation type="submission" date="2015-11" db="EMBL/GenBank/DDBJ databases">
        <authorList>
            <consortium name="Cross-ministerial Strategic Innovation Promotion Program (SIP) consortium"/>
            <person name="Tomihama T."/>
            <person name="Ikenaga M."/>
            <person name="Sakai M."/>
            <person name="Okubo T."/>
            <person name="Ikeda S."/>
        </authorList>
    </citation>
    <scope>NUCLEOTIDE SEQUENCE [LARGE SCALE GENOMIC DNA]</scope>
    <source>
        <strain evidence="3">S58</strain>
    </source>
</reference>
<feature type="region of interest" description="Disordered" evidence="1">
    <location>
        <begin position="76"/>
        <end position="119"/>
    </location>
</feature>
<gene>
    <name evidence="2" type="ORF">SsS58_06980</name>
</gene>
<dbReference type="Proteomes" id="UP000067448">
    <property type="component" value="Unassembled WGS sequence"/>
</dbReference>
<accession>A0A124C557</accession>
<evidence type="ECO:0000256" key="1">
    <source>
        <dbReference type="SAM" id="MobiDB-lite"/>
    </source>
</evidence>
<dbReference type="AlphaFoldDB" id="A0A124C557"/>
<proteinExistence type="predicted"/>
<dbReference type="EMBL" id="BCMM01000042">
    <property type="protein sequence ID" value="GAQ66546.1"/>
    <property type="molecule type" value="Genomic_DNA"/>
</dbReference>
<protein>
    <submittedName>
        <fullName evidence="2">Uncharacterized protein</fullName>
    </submittedName>
</protein>
<comment type="caution">
    <text evidence="2">The sequence shown here is derived from an EMBL/GenBank/DDBJ whole genome shotgun (WGS) entry which is preliminary data.</text>
</comment>
<evidence type="ECO:0000313" key="3">
    <source>
        <dbReference type="Proteomes" id="UP000067448"/>
    </source>
</evidence>
<evidence type="ECO:0000313" key="2">
    <source>
        <dbReference type="EMBL" id="GAQ66546.1"/>
    </source>
</evidence>
<sequence>MLCMSASRTARAMPDGSPCRTSELFDEHRTVHARGEPDPTTVAPLAHALEAPAPNAGASSLGVSAVRAGARTALKGAAPEAVAEPSTSGVTPTARAGRPRPDTCLPRNRRWRSRDRHPGVAVVEGGDTVAVL</sequence>
<feature type="region of interest" description="Disordered" evidence="1">
    <location>
        <begin position="1"/>
        <end position="21"/>
    </location>
</feature>
<organism evidence="2 3">
    <name type="scientific">Streptomyces scabiei</name>
    <dbReference type="NCBI Taxonomy" id="1930"/>
    <lineage>
        <taxon>Bacteria</taxon>
        <taxon>Bacillati</taxon>
        <taxon>Actinomycetota</taxon>
        <taxon>Actinomycetes</taxon>
        <taxon>Kitasatosporales</taxon>
        <taxon>Streptomycetaceae</taxon>
        <taxon>Streptomyces</taxon>
    </lineage>
</organism>
<name>A0A124C557_STRSC</name>
<reference evidence="2 3" key="2">
    <citation type="journal article" date="2016" name="Genome Announc.">
        <title>Draft Genome Sequences of Streptomyces scabiei S58, Streptomyces turgidiscabies T45, and Streptomyces acidiscabies a10, the Pathogens of Potato Common Scab, Isolated in Japan.</title>
        <authorList>
            <person name="Tomihama T."/>
            <person name="Nishi Y."/>
            <person name="Sakai M."/>
            <person name="Ikenaga M."/>
            <person name="Okubo T."/>
            <person name="Ikeda S."/>
        </authorList>
    </citation>
    <scope>NUCLEOTIDE SEQUENCE [LARGE SCALE GENOMIC DNA]</scope>
    <source>
        <strain evidence="2 3">S58</strain>
    </source>
</reference>